<feature type="domain" description="Alanine dehydrogenase/pyridine nucleotide transhydrogenase N-terminal" evidence="16">
    <location>
        <begin position="4"/>
        <end position="137"/>
    </location>
</feature>
<keyword evidence="10 13" id="KW-0520">NAD</keyword>
<feature type="transmembrane region" description="Helical" evidence="14">
    <location>
        <begin position="399"/>
        <end position="418"/>
    </location>
</feature>
<dbReference type="NCBIfam" id="NF006942">
    <property type="entry name" value="PRK09424.1"/>
    <property type="match status" value="1"/>
</dbReference>
<dbReference type="Pfam" id="PF05222">
    <property type="entry name" value="AlaDh_PNT_N"/>
    <property type="match status" value="1"/>
</dbReference>
<dbReference type="CDD" id="cd05304">
    <property type="entry name" value="Rubrum_tdh"/>
    <property type="match status" value="1"/>
</dbReference>
<dbReference type="InterPro" id="IPR007886">
    <property type="entry name" value="AlaDH/PNT_N"/>
</dbReference>
<keyword evidence="8 13" id="KW-1278">Translocase</keyword>
<dbReference type="InterPro" id="IPR036291">
    <property type="entry name" value="NAD(P)-bd_dom_sf"/>
</dbReference>
<keyword evidence="11 14" id="KW-0472">Membrane</keyword>
<evidence type="ECO:0000256" key="7">
    <source>
        <dbReference type="ARBA" id="ARBA00022857"/>
    </source>
</evidence>
<dbReference type="GO" id="GO:0050661">
    <property type="term" value="F:NADP binding"/>
    <property type="evidence" value="ECO:0007669"/>
    <property type="project" value="TreeGrafter"/>
</dbReference>
<protein>
    <recommendedName>
        <fullName evidence="13">NAD(P) transhydrogenase subunit alpha</fullName>
        <ecNumber evidence="13">7.1.1.1</ecNumber>
    </recommendedName>
</protein>
<sequence>MIIGIPKERFSNEARVAATPFTVNELLKLGFSVCVESNAGVLANFNNLDYEKVNAKIVDRDTVFASDIILKVNAPLFDEVDLFKHDSTLISFIYPEQNSILIESLKNRNINVIAMDAAPHISRAQSIDALRSMANITGYKAVIEAAHEFGKCFTGQVTASGKIYPAKVMVIGADVAGFSAIRTAKNLGAFVRVFDTRKELEEQVKSLGVEFILLDFYDKIDISDSYTKIISRNFLDKEIKLFTHQIKNIDIIITSVVINRNIAPKFLTKEMINLMKPGGIIVDLAVLYGGNCELTQSDKLITTDNGIKIIGYTDFPSRLSPQSSQLYSINILNLIKFLCKDKNGQIDIDFNDSIIRCVTIVKQSKITWVPPIIEKNCRLEVNEHIVKENKKPKKKNKLLIIKYSLFVFTIGLFGWLIDSLPNEFLSHFTIFLLSCIVGNYAVRNVAYILHTPLMFVTNAISGILILGALMQINNGGFVGFLSFIAILITSINIFGGFVITHRILKMFHKK</sequence>
<evidence type="ECO:0000256" key="3">
    <source>
        <dbReference type="ARBA" id="ARBA00022475"/>
    </source>
</evidence>
<gene>
    <name evidence="17" type="primary">pntA</name>
    <name evidence="17" type="ORF">SOFFGTOCOR_0241</name>
</gene>
<evidence type="ECO:0000256" key="6">
    <source>
        <dbReference type="ARBA" id="ARBA00022741"/>
    </source>
</evidence>
<proteinExistence type="inferred from homology"/>
<dbReference type="InterPro" id="IPR007698">
    <property type="entry name" value="AlaDH/PNT_NAD(H)-bd"/>
</dbReference>
<dbReference type="PIRSF" id="PIRSF000203">
    <property type="entry name" value="NADP_transhydrogenase_alpha"/>
    <property type="match status" value="1"/>
</dbReference>
<dbReference type="InterPro" id="IPR026255">
    <property type="entry name" value="NADP_transhyd_a"/>
</dbReference>
<dbReference type="SUPFAM" id="SSF52283">
    <property type="entry name" value="Formate/glycerate dehydrogenase catalytic domain-like"/>
    <property type="match status" value="1"/>
</dbReference>
<reference evidence="18" key="1">
    <citation type="submission" date="2015-05" db="EMBL/GenBank/DDBJ databases">
        <authorList>
            <person name="Manzano-Marin A."/>
        </authorList>
    </citation>
    <scope>NUCLEOTIDE SEQUENCE [LARGE SCALE GENOMIC DNA]</scope>
    <source>
        <strain evidence="18">officinalis</strain>
    </source>
</reference>
<dbReference type="GO" id="GO:0008750">
    <property type="term" value="F:proton-translocating NAD(P)+ transhydrogenase activity"/>
    <property type="evidence" value="ECO:0007669"/>
    <property type="project" value="UniProtKB-EC"/>
</dbReference>
<dbReference type="GO" id="GO:0016491">
    <property type="term" value="F:oxidoreductase activity"/>
    <property type="evidence" value="ECO:0007669"/>
    <property type="project" value="UniProtKB-KW"/>
</dbReference>
<evidence type="ECO:0000256" key="11">
    <source>
        <dbReference type="ARBA" id="ARBA00023136"/>
    </source>
</evidence>
<feature type="transmembrane region" description="Helical" evidence="14">
    <location>
        <begin position="424"/>
        <end position="442"/>
    </location>
</feature>
<organism evidence="17 18">
    <name type="scientific">Candidatus Providencia siddallii</name>
    <dbReference type="NCBI Taxonomy" id="1715285"/>
    <lineage>
        <taxon>Bacteria</taxon>
        <taxon>Pseudomonadati</taxon>
        <taxon>Pseudomonadota</taxon>
        <taxon>Gammaproteobacteria</taxon>
        <taxon>Enterobacterales</taxon>
        <taxon>Morganellaceae</taxon>
        <taxon>Providencia</taxon>
    </lineage>
</organism>
<evidence type="ECO:0000256" key="12">
    <source>
        <dbReference type="ARBA" id="ARBA00048202"/>
    </source>
</evidence>
<feature type="transmembrane region" description="Helical" evidence="14">
    <location>
        <begin position="454"/>
        <end position="472"/>
    </location>
</feature>
<dbReference type="AlphaFoldDB" id="A0A0M6W9L2"/>
<dbReference type="SMART" id="SM01003">
    <property type="entry name" value="AlaDh_PNT_N"/>
    <property type="match status" value="1"/>
</dbReference>
<evidence type="ECO:0000256" key="5">
    <source>
        <dbReference type="ARBA" id="ARBA00022692"/>
    </source>
</evidence>
<keyword evidence="4" id="KW-0997">Cell inner membrane</keyword>
<comment type="similarity">
    <text evidence="13">Belongs to the AlaDH/PNT family.</text>
</comment>
<dbReference type="PANTHER" id="PTHR10160:SF19">
    <property type="entry name" value="PROTON-TRANSLOCATING NAD(P)(+) TRANSHYDROGENASE"/>
    <property type="match status" value="1"/>
</dbReference>
<dbReference type="Gene3D" id="3.40.50.720">
    <property type="entry name" value="NAD(P)-binding Rossmann-like Domain"/>
    <property type="match status" value="2"/>
</dbReference>
<dbReference type="GO" id="GO:0006740">
    <property type="term" value="P:NADPH regeneration"/>
    <property type="evidence" value="ECO:0007669"/>
    <property type="project" value="TreeGrafter"/>
</dbReference>
<dbReference type="EMBL" id="CVRF01000002">
    <property type="protein sequence ID" value="CRK85675.1"/>
    <property type="molecule type" value="Genomic_DNA"/>
</dbReference>
<evidence type="ECO:0000256" key="1">
    <source>
        <dbReference type="ARBA" id="ARBA00003943"/>
    </source>
</evidence>
<name>A0A0M6W9L2_9GAMM</name>
<feature type="domain" description="Alanine dehydrogenase/pyridine nucleotide transhydrogenase NAD(H)-binding" evidence="15">
    <location>
        <begin position="146"/>
        <end position="311"/>
    </location>
</feature>
<keyword evidence="18" id="KW-1185">Reference proteome</keyword>
<keyword evidence="17" id="KW-0560">Oxidoreductase</keyword>
<comment type="subcellular location">
    <subcellularLocation>
        <location evidence="2">Cell inner membrane</location>
        <topology evidence="2">Multi-pass membrane protein</topology>
    </subcellularLocation>
</comment>
<dbReference type="SUPFAM" id="SSF51735">
    <property type="entry name" value="NAD(P)-binding Rossmann-fold domains"/>
    <property type="match status" value="1"/>
</dbReference>
<evidence type="ECO:0000259" key="16">
    <source>
        <dbReference type="SMART" id="SM01003"/>
    </source>
</evidence>
<evidence type="ECO:0000256" key="13">
    <source>
        <dbReference type="PIRNR" id="PIRNR000203"/>
    </source>
</evidence>
<comment type="catalytic activity">
    <reaction evidence="12 13">
        <text>NAD(+) + NADPH + H(+)(in) = NADH + NADP(+) + H(+)(out)</text>
        <dbReference type="Rhea" id="RHEA:47992"/>
        <dbReference type="ChEBI" id="CHEBI:15378"/>
        <dbReference type="ChEBI" id="CHEBI:57540"/>
        <dbReference type="ChEBI" id="CHEBI:57783"/>
        <dbReference type="ChEBI" id="CHEBI:57945"/>
        <dbReference type="ChEBI" id="CHEBI:58349"/>
        <dbReference type="EC" id="7.1.1.1"/>
    </reaction>
</comment>
<dbReference type="PROSITE" id="PS00836">
    <property type="entry name" value="ALADH_PNT_1"/>
    <property type="match status" value="1"/>
</dbReference>
<comment type="function">
    <text evidence="1 13">The transhydrogenation between NADH and NADP is coupled to respiration and ATP hydrolysis and functions as a proton pump across the membrane.</text>
</comment>
<evidence type="ECO:0000256" key="10">
    <source>
        <dbReference type="ARBA" id="ARBA00023027"/>
    </source>
</evidence>
<evidence type="ECO:0000259" key="15">
    <source>
        <dbReference type="SMART" id="SM01002"/>
    </source>
</evidence>
<dbReference type="InterPro" id="IPR008142">
    <property type="entry name" value="AlaDH/PNT_CS1"/>
</dbReference>
<dbReference type="InterPro" id="IPR024605">
    <property type="entry name" value="NADP_transhyd_a_C"/>
</dbReference>
<evidence type="ECO:0000256" key="4">
    <source>
        <dbReference type="ARBA" id="ARBA00022519"/>
    </source>
</evidence>
<dbReference type="STRING" id="1715285.SOFFGTOCOR_0241"/>
<accession>A0A0M6W9L2</accession>
<dbReference type="GO" id="GO:0005886">
    <property type="term" value="C:plasma membrane"/>
    <property type="evidence" value="ECO:0007669"/>
    <property type="project" value="UniProtKB-SubCell"/>
</dbReference>
<dbReference type="NCBIfam" id="TIGR00561">
    <property type="entry name" value="pntA"/>
    <property type="match status" value="1"/>
</dbReference>
<keyword evidence="5 14" id="KW-0812">Transmembrane</keyword>
<evidence type="ECO:0000313" key="17">
    <source>
        <dbReference type="EMBL" id="CRK85675.1"/>
    </source>
</evidence>
<dbReference type="PANTHER" id="PTHR10160">
    <property type="entry name" value="NAD(P) TRANSHYDROGENASE"/>
    <property type="match status" value="1"/>
</dbReference>
<evidence type="ECO:0000256" key="9">
    <source>
        <dbReference type="ARBA" id="ARBA00022989"/>
    </source>
</evidence>
<keyword evidence="7 13" id="KW-0521">NADP</keyword>
<keyword evidence="6 13" id="KW-0547">Nucleotide-binding</keyword>
<evidence type="ECO:0000313" key="18">
    <source>
        <dbReference type="Proteomes" id="UP000242301"/>
    </source>
</evidence>
<dbReference type="EC" id="7.1.1.1" evidence="13"/>
<dbReference type="SMART" id="SM01002">
    <property type="entry name" value="AlaDh_PNT_C"/>
    <property type="match status" value="1"/>
</dbReference>
<dbReference type="Proteomes" id="UP000242301">
    <property type="component" value="Unassembled WGS sequence"/>
</dbReference>
<evidence type="ECO:0000256" key="14">
    <source>
        <dbReference type="SAM" id="Phobius"/>
    </source>
</evidence>
<keyword evidence="3" id="KW-1003">Cell membrane</keyword>
<keyword evidence="9 14" id="KW-1133">Transmembrane helix</keyword>
<evidence type="ECO:0000256" key="2">
    <source>
        <dbReference type="ARBA" id="ARBA00004429"/>
    </source>
</evidence>
<evidence type="ECO:0000256" key="8">
    <source>
        <dbReference type="ARBA" id="ARBA00022967"/>
    </source>
</evidence>
<dbReference type="Pfam" id="PF01262">
    <property type="entry name" value="AlaDh_PNT_C"/>
    <property type="match status" value="1"/>
</dbReference>
<dbReference type="Pfam" id="PF12769">
    <property type="entry name" value="PNTB_4TM"/>
    <property type="match status" value="1"/>
</dbReference>
<feature type="transmembrane region" description="Helical" evidence="14">
    <location>
        <begin position="478"/>
        <end position="500"/>
    </location>
</feature>